<accession>A0ABS5F4Z9</accession>
<dbReference type="InterPro" id="IPR025202">
    <property type="entry name" value="PLD-like_dom"/>
</dbReference>
<evidence type="ECO:0000256" key="6">
    <source>
        <dbReference type="ARBA" id="ARBA00022737"/>
    </source>
</evidence>
<protein>
    <recommendedName>
        <fullName evidence="4">Phospholipase D</fullName>
    </recommendedName>
    <alternativeName>
        <fullName evidence="9">Choline phosphatase</fullName>
    </alternativeName>
</protein>
<proteinExistence type="predicted"/>
<evidence type="ECO:0000256" key="4">
    <source>
        <dbReference type="ARBA" id="ARBA00018392"/>
    </source>
</evidence>
<name>A0ABS5F4Z9_9PROT</name>
<evidence type="ECO:0000256" key="8">
    <source>
        <dbReference type="ARBA" id="ARBA00023098"/>
    </source>
</evidence>
<dbReference type="SUPFAM" id="SSF56024">
    <property type="entry name" value="Phospholipase D/nuclease"/>
    <property type="match status" value="2"/>
</dbReference>
<feature type="region of interest" description="Disordered" evidence="10">
    <location>
        <begin position="174"/>
        <end position="199"/>
    </location>
</feature>
<dbReference type="Pfam" id="PF13091">
    <property type="entry name" value="PLDc_2"/>
    <property type="match status" value="1"/>
</dbReference>
<sequence>MTSGLAIAEASPADPTRAGWRSVLRPGETCWRVEAADRVALLLDCADYFAAARQAMLRARHSILLLGWDFDPRTRLQQYPTIAADGLPVAIGELLNALAARRPALDIRVLVWDMSPLIAIGRDMSPRRAASWFRDGLVRYRLTAATAGACHHQKLLVIDDAIAFCGGGDFAIDRWDTPRHPDRDPRRRQPSGEEHPPRHEVMALVDGAAAAALGKLARRRWQDETGERPPSLSAAIGDPWPDAAPPDLLAVPRIGIARTMSPPDGQAVRENEPLHLACIAAARRCIYLENQYFSSSRVAAALAARLAEPDGPEIILMLSRQSPSFFDRMTMDAPRDTLVARLQAADRHGRFHAYTPVTAGGRAITVHSKVTIIDDRMLRVGSSNLNNRSGGYDTECDLLIEAPVGPEGGRIEAAIRNFRNRLIAHFLGVDTVTMGRLATQAGSLAQAIETLDAGGHGRLRRLAPRCRPGLLGRLVAHLHLGDPHGVEDAWRPWRRQA</sequence>
<evidence type="ECO:0000256" key="1">
    <source>
        <dbReference type="ARBA" id="ARBA00000798"/>
    </source>
</evidence>
<comment type="function">
    <text evidence="2">Could be a virulence factor.</text>
</comment>
<feature type="domain" description="PLD phosphodiesterase" evidence="11">
    <location>
        <begin position="147"/>
        <end position="174"/>
    </location>
</feature>
<dbReference type="RefSeq" id="WP_211855434.1">
    <property type="nucleotide sequence ID" value="NZ_JAAGBB010000038.1"/>
</dbReference>
<dbReference type="PROSITE" id="PS50035">
    <property type="entry name" value="PLD"/>
    <property type="match status" value="2"/>
</dbReference>
<dbReference type="EMBL" id="JAAGBB010000038">
    <property type="protein sequence ID" value="MBR0667656.1"/>
    <property type="molecule type" value="Genomic_DNA"/>
</dbReference>
<evidence type="ECO:0000256" key="3">
    <source>
        <dbReference type="ARBA" id="ARBA00004613"/>
    </source>
</evidence>
<keyword evidence="6" id="KW-0677">Repeat</keyword>
<evidence type="ECO:0000256" key="2">
    <source>
        <dbReference type="ARBA" id="ARBA00003145"/>
    </source>
</evidence>
<dbReference type="InterPro" id="IPR015679">
    <property type="entry name" value="PLipase_D_fam"/>
</dbReference>
<dbReference type="PANTHER" id="PTHR18896:SF76">
    <property type="entry name" value="PHOSPHOLIPASE"/>
    <property type="match status" value="1"/>
</dbReference>
<reference evidence="13" key="1">
    <citation type="journal article" date="2021" name="Syst. Appl. Microbiol.">
        <title>Roseomonas hellenica sp. nov., isolated from roots of wild-growing Alkanna tinctoria.</title>
        <authorList>
            <person name="Rat A."/>
            <person name="Naranjo H.D."/>
            <person name="Lebbe L."/>
            <person name="Cnockaert M."/>
            <person name="Krigas N."/>
            <person name="Grigoriadou K."/>
            <person name="Maloupa E."/>
            <person name="Willems A."/>
        </authorList>
    </citation>
    <scope>NUCLEOTIDE SEQUENCE [LARGE SCALE GENOMIC DNA]</scope>
    <source>
        <strain evidence="13">LMG 31523</strain>
    </source>
</reference>
<evidence type="ECO:0000256" key="9">
    <source>
        <dbReference type="ARBA" id="ARBA00029594"/>
    </source>
</evidence>
<organism evidence="12 13">
    <name type="scientific">Plastoroseomonas hellenica</name>
    <dbReference type="NCBI Taxonomy" id="2687306"/>
    <lineage>
        <taxon>Bacteria</taxon>
        <taxon>Pseudomonadati</taxon>
        <taxon>Pseudomonadota</taxon>
        <taxon>Alphaproteobacteria</taxon>
        <taxon>Acetobacterales</taxon>
        <taxon>Acetobacteraceae</taxon>
        <taxon>Plastoroseomonas</taxon>
    </lineage>
</organism>
<gene>
    <name evidence="12" type="ORF">GXW71_25095</name>
</gene>
<comment type="caution">
    <text evidence="12">The sequence shown here is derived from an EMBL/GenBank/DDBJ whole genome shotgun (WGS) entry which is preliminary data.</text>
</comment>
<dbReference type="PANTHER" id="PTHR18896">
    <property type="entry name" value="PHOSPHOLIPASE D"/>
    <property type="match status" value="1"/>
</dbReference>
<comment type="catalytic activity">
    <reaction evidence="1">
        <text>a 1,2-diacyl-sn-glycero-3-phosphocholine + H2O = a 1,2-diacyl-sn-glycero-3-phosphate + choline + H(+)</text>
        <dbReference type="Rhea" id="RHEA:14445"/>
        <dbReference type="ChEBI" id="CHEBI:15354"/>
        <dbReference type="ChEBI" id="CHEBI:15377"/>
        <dbReference type="ChEBI" id="CHEBI:15378"/>
        <dbReference type="ChEBI" id="CHEBI:57643"/>
        <dbReference type="ChEBI" id="CHEBI:58608"/>
        <dbReference type="EC" id="3.1.4.4"/>
    </reaction>
</comment>
<evidence type="ECO:0000256" key="5">
    <source>
        <dbReference type="ARBA" id="ARBA00022525"/>
    </source>
</evidence>
<dbReference type="InterPro" id="IPR001736">
    <property type="entry name" value="PLipase_D/transphosphatidylase"/>
</dbReference>
<evidence type="ECO:0000256" key="7">
    <source>
        <dbReference type="ARBA" id="ARBA00022801"/>
    </source>
</evidence>
<dbReference type="Gene3D" id="3.30.870.10">
    <property type="entry name" value="Endonuclease Chain A"/>
    <property type="match status" value="2"/>
</dbReference>
<feature type="domain" description="PLD phosphodiesterase" evidence="11">
    <location>
        <begin position="362"/>
        <end position="389"/>
    </location>
</feature>
<dbReference type="CDD" id="cd09143">
    <property type="entry name" value="PLDc_vPLD1_2_like_bac_2"/>
    <property type="match status" value="1"/>
</dbReference>
<feature type="region of interest" description="Disordered" evidence="10">
    <location>
        <begin position="220"/>
        <end position="239"/>
    </location>
</feature>
<comment type="subcellular location">
    <subcellularLocation>
        <location evidence="3">Secreted</location>
    </subcellularLocation>
</comment>
<evidence type="ECO:0000313" key="13">
    <source>
        <dbReference type="Proteomes" id="UP001196870"/>
    </source>
</evidence>
<evidence type="ECO:0000256" key="10">
    <source>
        <dbReference type="SAM" id="MobiDB-lite"/>
    </source>
</evidence>
<keyword evidence="8" id="KW-0443">Lipid metabolism</keyword>
<keyword evidence="13" id="KW-1185">Reference proteome</keyword>
<evidence type="ECO:0000259" key="11">
    <source>
        <dbReference type="PROSITE" id="PS50035"/>
    </source>
</evidence>
<evidence type="ECO:0000313" key="12">
    <source>
        <dbReference type="EMBL" id="MBR0667656.1"/>
    </source>
</evidence>
<keyword evidence="7" id="KW-0378">Hydrolase</keyword>
<dbReference type="SMART" id="SM00155">
    <property type="entry name" value="PLDc"/>
    <property type="match status" value="2"/>
</dbReference>
<dbReference type="Proteomes" id="UP001196870">
    <property type="component" value="Unassembled WGS sequence"/>
</dbReference>
<keyword evidence="5" id="KW-0964">Secreted</keyword>
<dbReference type="CDD" id="cd09140">
    <property type="entry name" value="PLDc_vPLD1_2_like_bac_1"/>
    <property type="match status" value="1"/>
</dbReference>